<feature type="binding site" evidence="10">
    <location>
        <position position="140"/>
    </location>
    <ligand>
        <name>[2Fe-2S] cluster</name>
        <dbReference type="ChEBI" id="CHEBI:190135"/>
    </ligand>
</feature>
<dbReference type="GO" id="GO:0031090">
    <property type="term" value="C:organelle membrane"/>
    <property type="evidence" value="ECO:0007669"/>
    <property type="project" value="UniProtKB-ARBA"/>
</dbReference>
<evidence type="ECO:0000256" key="2">
    <source>
        <dbReference type="ARBA" id="ARBA00022714"/>
    </source>
</evidence>
<dbReference type="SUPFAM" id="SSF52833">
    <property type="entry name" value="Thioredoxin-like"/>
    <property type="match status" value="1"/>
</dbReference>
<dbReference type="InParanoid" id="A0A3M0CGT1"/>
<keyword evidence="5 10" id="KW-0408">Iron</keyword>
<evidence type="ECO:0000256" key="1">
    <source>
        <dbReference type="ARBA" id="ARBA00010643"/>
    </source>
</evidence>
<dbReference type="PANTHER" id="PTHR10371">
    <property type="entry name" value="NADH DEHYDROGENASE UBIQUINONE FLAVOPROTEIN 2, MITOCHONDRIAL"/>
    <property type="match status" value="1"/>
</dbReference>
<proteinExistence type="inferred from homology"/>
<dbReference type="CDD" id="cd03064">
    <property type="entry name" value="TRX_Fd_NuoE"/>
    <property type="match status" value="1"/>
</dbReference>
<evidence type="ECO:0000256" key="11">
    <source>
        <dbReference type="SAM" id="MobiDB-lite"/>
    </source>
</evidence>
<comment type="cofactor">
    <cofactor evidence="10">
        <name>[2Fe-2S] cluster</name>
        <dbReference type="ChEBI" id="CHEBI:190135"/>
    </cofactor>
    <text evidence="10">Binds 1 [2Fe-2S] cluster.</text>
</comment>
<dbReference type="GO" id="GO:0098796">
    <property type="term" value="C:membrane protein complex"/>
    <property type="evidence" value="ECO:0007669"/>
    <property type="project" value="UniProtKB-ARBA"/>
</dbReference>
<dbReference type="GO" id="GO:0098662">
    <property type="term" value="P:inorganic cation transmembrane transport"/>
    <property type="evidence" value="ECO:0007669"/>
    <property type="project" value="UniProtKB-ARBA"/>
</dbReference>
<evidence type="ECO:0000313" key="13">
    <source>
        <dbReference type="Proteomes" id="UP000271227"/>
    </source>
</evidence>
<dbReference type="InterPro" id="IPR002023">
    <property type="entry name" value="NuoE-like"/>
</dbReference>
<keyword evidence="4" id="KW-1278">Translocase</keyword>
<dbReference type="NCBIfam" id="NF005725">
    <property type="entry name" value="PRK07539.1-5"/>
    <property type="match status" value="1"/>
</dbReference>
<evidence type="ECO:0000256" key="6">
    <source>
        <dbReference type="ARBA" id="ARBA00023014"/>
    </source>
</evidence>
<dbReference type="OrthoDB" id="9807941at2"/>
<comment type="catalytic activity">
    <reaction evidence="9">
        <text>a quinone + NADH + 5 H(+)(in) = a quinol + NAD(+) + 4 H(+)(out)</text>
        <dbReference type="Rhea" id="RHEA:57888"/>
        <dbReference type="ChEBI" id="CHEBI:15378"/>
        <dbReference type="ChEBI" id="CHEBI:24646"/>
        <dbReference type="ChEBI" id="CHEBI:57540"/>
        <dbReference type="ChEBI" id="CHEBI:57945"/>
        <dbReference type="ChEBI" id="CHEBI:132124"/>
    </reaction>
</comment>
<protein>
    <submittedName>
        <fullName evidence="12">NADH dehydrogenase subunit E</fullName>
    </submittedName>
</protein>
<dbReference type="Proteomes" id="UP000271227">
    <property type="component" value="Unassembled WGS sequence"/>
</dbReference>
<dbReference type="Gene3D" id="3.40.30.10">
    <property type="entry name" value="Glutaredoxin"/>
    <property type="match status" value="1"/>
</dbReference>
<dbReference type="FunFam" id="3.40.30.10:FF:000022">
    <property type="entry name" value="NADH dehydrogenase flavoprotein 2, mitochondrial"/>
    <property type="match status" value="1"/>
</dbReference>
<feature type="binding site" evidence="10">
    <location>
        <position position="100"/>
    </location>
    <ligand>
        <name>[2Fe-2S] cluster</name>
        <dbReference type="ChEBI" id="CHEBI:190135"/>
    </ligand>
</feature>
<dbReference type="GO" id="GO:0031967">
    <property type="term" value="C:organelle envelope"/>
    <property type="evidence" value="ECO:0007669"/>
    <property type="project" value="UniProtKB-ARBA"/>
</dbReference>
<dbReference type="GO" id="GO:0022890">
    <property type="term" value="F:inorganic cation transmembrane transporter activity"/>
    <property type="evidence" value="ECO:0007669"/>
    <property type="project" value="UniProtKB-ARBA"/>
</dbReference>
<dbReference type="GO" id="GO:0046872">
    <property type="term" value="F:metal ion binding"/>
    <property type="evidence" value="ECO:0007669"/>
    <property type="project" value="UniProtKB-KW"/>
</dbReference>
<gene>
    <name evidence="12" type="ORF">BXY39_1482</name>
</gene>
<dbReference type="GO" id="GO:1902494">
    <property type="term" value="C:catalytic complex"/>
    <property type="evidence" value="ECO:0007669"/>
    <property type="project" value="UniProtKB-ARBA"/>
</dbReference>
<dbReference type="AlphaFoldDB" id="A0A3M0CGT1"/>
<keyword evidence="2 10" id="KW-0001">2Fe-2S</keyword>
<dbReference type="GO" id="GO:0003954">
    <property type="term" value="F:NADH dehydrogenase activity"/>
    <property type="evidence" value="ECO:0007669"/>
    <property type="project" value="TreeGrafter"/>
</dbReference>
<dbReference type="Gene3D" id="1.10.10.1590">
    <property type="entry name" value="NADH-quinone oxidoreductase subunit E"/>
    <property type="match status" value="1"/>
</dbReference>
<evidence type="ECO:0000256" key="10">
    <source>
        <dbReference type="PIRSR" id="PIRSR000216-1"/>
    </source>
</evidence>
<keyword evidence="7" id="KW-0520">NAD</keyword>
<comment type="cofactor">
    <cofactor evidence="8">
        <name>[2Fe-2S] cluster</name>
        <dbReference type="ChEBI" id="CHEBI:190135"/>
    </cofactor>
</comment>
<evidence type="ECO:0000256" key="9">
    <source>
        <dbReference type="ARBA" id="ARBA00047712"/>
    </source>
</evidence>
<feature type="compositionally biased region" description="Polar residues" evidence="11">
    <location>
        <begin position="176"/>
        <end position="186"/>
    </location>
</feature>
<dbReference type="InterPro" id="IPR041921">
    <property type="entry name" value="NuoE_N"/>
</dbReference>
<accession>A0A3M0CGT1</accession>
<name>A0A3M0CGT1_9PROT</name>
<evidence type="ECO:0000256" key="8">
    <source>
        <dbReference type="ARBA" id="ARBA00034078"/>
    </source>
</evidence>
<organism evidence="12 13">
    <name type="scientific">Eilatimonas milleporae</name>
    <dbReference type="NCBI Taxonomy" id="911205"/>
    <lineage>
        <taxon>Bacteria</taxon>
        <taxon>Pseudomonadati</taxon>
        <taxon>Pseudomonadota</taxon>
        <taxon>Alphaproteobacteria</taxon>
        <taxon>Kordiimonadales</taxon>
        <taxon>Kordiimonadaceae</taxon>
        <taxon>Eilatimonas</taxon>
    </lineage>
</organism>
<dbReference type="GO" id="GO:0051537">
    <property type="term" value="F:2 iron, 2 sulfur cluster binding"/>
    <property type="evidence" value="ECO:0007669"/>
    <property type="project" value="UniProtKB-KW"/>
</dbReference>
<dbReference type="PANTHER" id="PTHR10371:SF3">
    <property type="entry name" value="NADH DEHYDROGENASE [UBIQUINONE] FLAVOPROTEIN 2, MITOCHONDRIAL"/>
    <property type="match status" value="1"/>
</dbReference>
<dbReference type="EMBL" id="REFR01000010">
    <property type="protein sequence ID" value="RMB08841.1"/>
    <property type="molecule type" value="Genomic_DNA"/>
</dbReference>
<comment type="similarity">
    <text evidence="1">Belongs to the complex I 24 kDa subunit family.</text>
</comment>
<evidence type="ECO:0000256" key="4">
    <source>
        <dbReference type="ARBA" id="ARBA00022967"/>
    </source>
</evidence>
<dbReference type="RefSeq" id="WP_121938171.1">
    <property type="nucleotide sequence ID" value="NZ_REFR01000010.1"/>
</dbReference>
<dbReference type="FunFam" id="1.10.10.1590:FF:000001">
    <property type="entry name" value="NADH-quinone oxidoreductase subunit E"/>
    <property type="match status" value="1"/>
</dbReference>
<keyword evidence="6 10" id="KW-0411">Iron-sulfur</keyword>
<dbReference type="NCBIfam" id="TIGR01958">
    <property type="entry name" value="nuoE_fam"/>
    <property type="match status" value="1"/>
</dbReference>
<dbReference type="Pfam" id="PF01257">
    <property type="entry name" value="2Fe-2S_thioredx"/>
    <property type="match status" value="1"/>
</dbReference>
<evidence type="ECO:0000256" key="7">
    <source>
        <dbReference type="ARBA" id="ARBA00023027"/>
    </source>
</evidence>
<dbReference type="FunCoup" id="A0A3M0CGT1">
    <property type="interactions" value="440"/>
</dbReference>
<dbReference type="InterPro" id="IPR042128">
    <property type="entry name" value="NuoE_dom"/>
</dbReference>
<sequence>MSEAEKSTVAAFAWTPENEALAQKHIAKYPEGRQKSAVMPLLDLAQRQNGGHLTQDIIEYVADYLDMPPIKAHEVATFYTMYNHKPVGKFHVQVCGTTPCWLRGSDDLIKACRDRLGIGFGETTDDGLFTLSEVECAGACVNAPAVAINDDYFEDLTPESLTDILDRLARGETVTPGPQNGRQTSAPLGGPTTLKDVAADTGADGGQ</sequence>
<reference evidence="12 13" key="1">
    <citation type="submission" date="2018-10" db="EMBL/GenBank/DDBJ databases">
        <title>Genomic Encyclopedia of Archaeal and Bacterial Type Strains, Phase II (KMG-II): from individual species to whole genera.</title>
        <authorList>
            <person name="Goeker M."/>
        </authorList>
    </citation>
    <scope>NUCLEOTIDE SEQUENCE [LARGE SCALE GENOMIC DNA]</scope>
    <source>
        <strain evidence="12 13">DSM 25217</strain>
    </source>
</reference>
<evidence type="ECO:0000256" key="5">
    <source>
        <dbReference type="ARBA" id="ARBA00023004"/>
    </source>
</evidence>
<feature type="binding site" evidence="10">
    <location>
        <position position="136"/>
    </location>
    <ligand>
        <name>[2Fe-2S] cluster</name>
        <dbReference type="ChEBI" id="CHEBI:190135"/>
    </ligand>
</feature>
<dbReference type="GO" id="GO:0008324">
    <property type="term" value="F:monoatomic cation transmembrane transporter activity"/>
    <property type="evidence" value="ECO:0007669"/>
    <property type="project" value="UniProtKB-ARBA"/>
</dbReference>
<feature type="binding site" evidence="10">
    <location>
        <position position="95"/>
    </location>
    <ligand>
        <name>[2Fe-2S] cluster</name>
        <dbReference type="ChEBI" id="CHEBI:190135"/>
    </ligand>
</feature>
<dbReference type="PIRSF" id="PIRSF000216">
    <property type="entry name" value="NADH_DH_24kDa"/>
    <property type="match status" value="1"/>
</dbReference>
<keyword evidence="13" id="KW-1185">Reference proteome</keyword>
<dbReference type="InterPro" id="IPR036249">
    <property type="entry name" value="Thioredoxin-like_sf"/>
</dbReference>
<feature type="region of interest" description="Disordered" evidence="11">
    <location>
        <begin position="171"/>
        <end position="207"/>
    </location>
</feature>
<comment type="caution">
    <text evidence="12">The sequence shown here is derived from an EMBL/GenBank/DDBJ whole genome shotgun (WGS) entry which is preliminary data.</text>
</comment>
<keyword evidence="3 10" id="KW-0479">Metal-binding</keyword>
<evidence type="ECO:0000256" key="3">
    <source>
        <dbReference type="ARBA" id="ARBA00022723"/>
    </source>
</evidence>
<evidence type="ECO:0000313" key="12">
    <source>
        <dbReference type="EMBL" id="RMB08841.1"/>
    </source>
</evidence>
<dbReference type="GO" id="GO:0022804">
    <property type="term" value="F:active transmembrane transporter activity"/>
    <property type="evidence" value="ECO:0007669"/>
    <property type="project" value="UniProtKB-ARBA"/>
</dbReference>